<reference evidence="7 8" key="1">
    <citation type="submission" date="2025-05" db="UniProtKB">
        <authorList>
            <consortium name="RefSeq"/>
        </authorList>
    </citation>
    <scope>IDENTIFICATION</scope>
    <source>
        <tissue evidence="7 8">Thorax and Abdomen</tissue>
    </source>
</reference>
<feature type="transmembrane region" description="Helical" evidence="5">
    <location>
        <begin position="388"/>
        <end position="413"/>
    </location>
</feature>
<comment type="pathway">
    <text evidence="5">Glycolipid biosynthesis; glycosylphosphatidylinositol-anchor biosynthesis.</text>
</comment>
<keyword evidence="6" id="KW-1185">Reference proteome</keyword>
<keyword evidence="5" id="KW-0337">GPI-anchor biosynthesis</keyword>
<dbReference type="PANTHER" id="PTHR20661:SF0">
    <property type="entry name" value="PHOSPHATIDYLINOSITOL-GLYCAN BIOSYNTHESIS CLASS W PROTEIN"/>
    <property type="match status" value="1"/>
</dbReference>
<dbReference type="RefSeq" id="XP_015511539.2">
    <property type="nucleotide sequence ID" value="XM_015656053.2"/>
</dbReference>
<dbReference type="FunCoup" id="A0A6J0B996">
    <property type="interactions" value="1194"/>
</dbReference>
<dbReference type="InterPro" id="IPR009447">
    <property type="entry name" value="PIGW/GWT1"/>
</dbReference>
<dbReference type="UniPathway" id="UPA00196"/>
<keyword evidence="2 5" id="KW-0812">Transmembrane</keyword>
<feature type="transmembrane region" description="Helical" evidence="5">
    <location>
        <begin position="30"/>
        <end position="54"/>
    </location>
</feature>
<comment type="similarity">
    <text evidence="5">Belongs to the PIGW family.</text>
</comment>
<feature type="transmembrane region" description="Helical" evidence="5">
    <location>
        <begin position="85"/>
        <end position="104"/>
    </location>
</feature>
<comment type="subcellular location">
    <subcellularLocation>
        <location evidence="5">Endoplasmic reticulum membrane</location>
        <topology evidence="5">Multi-pass membrane protein</topology>
    </subcellularLocation>
    <subcellularLocation>
        <location evidence="1">Membrane</location>
        <topology evidence="1">Multi-pass membrane protein</topology>
    </subcellularLocation>
</comment>
<dbReference type="GeneID" id="107218234"/>
<evidence type="ECO:0000313" key="7">
    <source>
        <dbReference type="RefSeq" id="XP_015511539.2"/>
    </source>
</evidence>
<dbReference type="OrthoDB" id="15270at2759"/>
<dbReference type="RefSeq" id="XP_046587762.1">
    <property type="nucleotide sequence ID" value="XM_046731806.1"/>
</dbReference>
<protein>
    <recommendedName>
        <fullName evidence="5">Phosphatidylinositol-glycan biosynthesis class W protein</fullName>
        <ecNumber evidence="5">2.3.-.-</ecNumber>
    </recommendedName>
</protein>
<dbReference type="GO" id="GO:0006506">
    <property type="term" value="P:GPI anchor biosynthetic process"/>
    <property type="evidence" value="ECO:0007669"/>
    <property type="project" value="UniProtKB-UniPathway"/>
</dbReference>
<dbReference type="GO" id="GO:0032216">
    <property type="term" value="F:glucosaminyl-phosphatidylinositol O-acyltransferase activity"/>
    <property type="evidence" value="ECO:0007669"/>
    <property type="project" value="TreeGrafter"/>
</dbReference>
<gene>
    <name evidence="7 8" type="primary">LOC107218234</name>
</gene>
<name>A0A6J0B996_NEOLC</name>
<keyword evidence="5" id="KW-0256">Endoplasmic reticulum</keyword>
<dbReference type="KEGG" id="nlo:107218234"/>
<keyword evidence="4 5" id="KW-0472">Membrane</keyword>
<feature type="transmembrane region" description="Helical" evidence="5">
    <location>
        <begin position="124"/>
        <end position="144"/>
    </location>
</feature>
<feature type="transmembrane region" description="Helical" evidence="5">
    <location>
        <begin position="234"/>
        <end position="255"/>
    </location>
</feature>
<accession>A0A6J0B996</accession>
<evidence type="ECO:0000256" key="1">
    <source>
        <dbReference type="ARBA" id="ARBA00004141"/>
    </source>
</evidence>
<evidence type="ECO:0000256" key="5">
    <source>
        <dbReference type="RuleBase" id="RU280819"/>
    </source>
</evidence>
<evidence type="ECO:0000313" key="6">
    <source>
        <dbReference type="Proteomes" id="UP000829291"/>
    </source>
</evidence>
<dbReference type="EC" id="2.3.-.-" evidence="5"/>
<feature type="transmembrane region" description="Helical" evidence="5">
    <location>
        <begin position="356"/>
        <end position="376"/>
    </location>
</feature>
<keyword evidence="5" id="KW-0012">Acyltransferase</keyword>
<dbReference type="AlphaFoldDB" id="A0A6J0B996"/>
<proteinExistence type="inferred from homology"/>
<dbReference type="GO" id="GO:0072659">
    <property type="term" value="P:protein localization to plasma membrane"/>
    <property type="evidence" value="ECO:0007669"/>
    <property type="project" value="TreeGrafter"/>
</dbReference>
<organism evidence="6 7">
    <name type="scientific">Neodiprion lecontei</name>
    <name type="common">Redheaded pine sawfly</name>
    <dbReference type="NCBI Taxonomy" id="441921"/>
    <lineage>
        <taxon>Eukaryota</taxon>
        <taxon>Metazoa</taxon>
        <taxon>Ecdysozoa</taxon>
        <taxon>Arthropoda</taxon>
        <taxon>Hexapoda</taxon>
        <taxon>Insecta</taxon>
        <taxon>Pterygota</taxon>
        <taxon>Neoptera</taxon>
        <taxon>Endopterygota</taxon>
        <taxon>Hymenoptera</taxon>
        <taxon>Tenthredinoidea</taxon>
        <taxon>Diprionidae</taxon>
        <taxon>Diprioninae</taxon>
        <taxon>Neodiprion</taxon>
    </lineage>
</organism>
<keyword evidence="5" id="KW-0808">Transferase</keyword>
<sequence length="502" mass="56038">MAVDSNEAAYRKAQIEFVTNNHGTTARETLLMLMPSVCSLLLMLTTSCILGKYLNRATRFILEFLIVIVPTILCCTIYSDAKISVCLALLALSCTNFMLMIIMVNPTTIGNSQPSRVGTRHPFITNFRALTNLLTAICILAVDFKVFPRRHAKTEVYGYSLMDTGVGFFVIANALVSPEARDSGDRRTSGFLTTASTNLHDCLRSCIPLLILGSARYFSVEYLNYQKHVTEYGVHWNFFITLAAVKILTSIVTSLITPNRSLLLGISILGMYEYLLSQKTVKKWIFGHSREGFLNANREGIVSTLGYTGLYFIGVVVGRLIHSTYLRASRAQTGRSTYFNFTIFGRTFEAQYSESMILCVKLSLIAAQACIATLFLNGYRRTSRKLANAGYCAWMVTLSTVMLTLLLLIDIIADIFKQVTSKNKNVTQVRNQISSIPEIFEAINYNGLAFFLICNFLTGAVNMTVRTLYVPDIEAVQIITAYMLASTGLFAVLFRFKIQIKL</sequence>
<dbReference type="GO" id="GO:0005789">
    <property type="term" value="C:endoplasmic reticulum membrane"/>
    <property type="evidence" value="ECO:0007669"/>
    <property type="project" value="UniProtKB-SubCell"/>
</dbReference>
<dbReference type="PIRSF" id="PIRSF017321">
    <property type="entry name" value="GWT1"/>
    <property type="match status" value="1"/>
</dbReference>
<feature type="transmembrane region" description="Helical" evidence="5">
    <location>
        <begin position="475"/>
        <end position="496"/>
    </location>
</feature>
<evidence type="ECO:0000313" key="8">
    <source>
        <dbReference type="RefSeq" id="XP_046587762.1"/>
    </source>
</evidence>
<feature type="transmembrane region" description="Helical" evidence="5">
    <location>
        <begin position="60"/>
        <end position="78"/>
    </location>
</feature>
<evidence type="ECO:0000256" key="2">
    <source>
        <dbReference type="ARBA" id="ARBA00022692"/>
    </source>
</evidence>
<evidence type="ECO:0000256" key="3">
    <source>
        <dbReference type="ARBA" id="ARBA00022989"/>
    </source>
</evidence>
<comment type="function">
    <text evidence="5">A acetyltransferase, which acetylates the inositol ring of phosphatidylinositol during biosynthesis of GPI-anchor.</text>
</comment>
<keyword evidence="3 5" id="KW-1133">Transmembrane helix</keyword>
<dbReference type="Proteomes" id="UP000829291">
    <property type="component" value="Chromosome 2"/>
</dbReference>
<evidence type="ECO:0000256" key="4">
    <source>
        <dbReference type="ARBA" id="ARBA00023136"/>
    </source>
</evidence>
<feature type="transmembrane region" description="Helical" evidence="5">
    <location>
        <begin position="301"/>
        <end position="321"/>
    </location>
</feature>
<dbReference type="PANTHER" id="PTHR20661">
    <property type="entry name" value="PHOSPHATIDYLINOSITOL-GLYCAN BIOSYNTHESIS CLASS W PROTEIN"/>
    <property type="match status" value="1"/>
</dbReference>
<feature type="transmembrane region" description="Helical" evidence="5">
    <location>
        <begin position="448"/>
        <end position="469"/>
    </location>
</feature>
<dbReference type="Pfam" id="PF06423">
    <property type="entry name" value="GWT1"/>
    <property type="match status" value="1"/>
</dbReference>
<dbReference type="InParanoid" id="A0A6J0B996"/>